<dbReference type="AlphaFoldDB" id="A0A9N7VX22"/>
<accession>A0A9N7VX22</accession>
<organism evidence="1 2">
    <name type="scientific">Pleuronectes platessa</name>
    <name type="common">European plaice</name>
    <dbReference type="NCBI Taxonomy" id="8262"/>
    <lineage>
        <taxon>Eukaryota</taxon>
        <taxon>Metazoa</taxon>
        <taxon>Chordata</taxon>
        <taxon>Craniata</taxon>
        <taxon>Vertebrata</taxon>
        <taxon>Euteleostomi</taxon>
        <taxon>Actinopterygii</taxon>
        <taxon>Neopterygii</taxon>
        <taxon>Teleostei</taxon>
        <taxon>Neoteleostei</taxon>
        <taxon>Acanthomorphata</taxon>
        <taxon>Carangaria</taxon>
        <taxon>Pleuronectiformes</taxon>
        <taxon>Pleuronectoidei</taxon>
        <taxon>Pleuronectidae</taxon>
        <taxon>Pleuronectes</taxon>
    </lineage>
</organism>
<dbReference type="Proteomes" id="UP001153269">
    <property type="component" value="Unassembled WGS sequence"/>
</dbReference>
<dbReference type="EMBL" id="CADEAL010004311">
    <property type="protein sequence ID" value="CAB1456777.1"/>
    <property type="molecule type" value="Genomic_DNA"/>
</dbReference>
<keyword evidence="2" id="KW-1185">Reference proteome</keyword>
<sequence length="133" mass="14929">MRGSVLGQTLAKHLGILQEDVKGDDIQRDMQKATMGRYCMPFTGRVGKPHTMMTLENSSLPPSCVFHLVDYYLPVHRPWTVVKPLDRDNGWLTPYSGTNSGEANPESSLKHGGTQFWFGTLPHNCTKTVVKRQ</sequence>
<protein>
    <submittedName>
        <fullName evidence="1">Uncharacterized protein</fullName>
    </submittedName>
</protein>
<gene>
    <name evidence="1" type="ORF">PLEPLA_LOCUS44571</name>
</gene>
<name>A0A9N7VX22_PLEPL</name>
<evidence type="ECO:0000313" key="1">
    <source>
        <dbReference type="EMBL" id="CAB1456777.1"/>
    </source>
</evidence>
<evidence type="ECO:0000313" key="2">
    <source>
        <dbReference type="Proteomes" id="UP001153269"/>
    </source>
</evidence>
<comment type="caution">
    <text evidence="1">The sequence shown here is derived from an EMBL/GenBank/DDBJ whole genome shotgun (WGS) entry which is preliminary data.</text>
</comment>
<proteinExistence type="predicted"/>
<reference evidence="1" key="1">
    <citation type="submission" date="2020-03" db="EMBL/GenBank/DDBJ databases">
        <authorList>
            <person name="Weist P."/>
        </authorList>
    </citation>
    <scope>NUCLEOTIDE SEQUENCE</scope>
</reference>